<organism evidence="2">
    <name type="scientific">Anguilla anguilla</name>
    <name type="common">European freshwater eel</name>
    <name type="synonym">Muraena anguilla</name>
    <dbReference type="NCBI Taxonomy" id="7936"/>
    <lineage>
        <taxon>Eukaryota</taxon>
        <taxon>Metazoa</taxon>
        <taxon>Chordata</taxon>
        <taxon>Craniata</taxon>
        <taxon>Vertebrata</taxon>
        <taxon>Euteleostomi</taxon>
        <taxon>Actinopterygii</taxon>
        <taxon>Neopterygii</taxon>
        <taxon>Teleostei</taxon>
        <taxon>Anguilliformes</taxon>
        <taxon>Anguillidae</taxon>
        <taxon>Anguilla</taxon>
    </lineage>
</organism>
<keyword evidence="1" id="KW-0812">Transmembrane</keyword>
<name>A0A0E9VW92_ANGAN</name>
<dbReference type="EMBL" id="GBXM01027054">
    <property type="protein sequence ID" value="JAH81523.1"/>
    <property type="molecule type" value="Transcribed_RNA"/>
</dbReference>
<keyword evidence="1" id="KW-1133">Transmembrane helix</keyword>
<accession>A0A0E9VW92</accession>
<sequence length="54" mass="6263">MLQHRTSCFRLDKCVLFCVVYTTALCLLIPYTESKRFLSGSILPPEVLCQEHCR</sequence>
<proteinExistence type="predicted"/>
<protein>
    <submittedName>
        <fullName evidence="2">Uncharacterized protein</fullName>
    </submittedName>
</protein>
<evidence type="ECO:0000313" key="2">
    <source>
        <dbReference type="EMBL" id="JAH81523.1"/>
    </source>
</evidence>
<evidence type="ECO:0000256" key="1">
    <source>
        <dbReference type="SAM" id="Phobius"/>
    </source>
</evidence>
<keyword evidence="1" id="KW-0472">Membrane</keyword>
<reference evidence="2" key="1">
    <citation type="submission" date="2014-11" db="EMBL/GenBank/DDBJ databases">
        <authorList>
            <person name="Amaro Gonzalez C."/>
        </authorList>
    </citation>
    <scope>NUCLEOTIDE SEQUENCE</scope>
</reference>
<reference evidence="2" key="2">
    <citation type="journal article" date="2015" name="Fish Shellfish Immunol.">
        <title>Early steps in the European eel (Anguilla anguilla)-Vibrio vulnificus interaction in the gills: Role of the RtxA13 toxin.</title>
        <authorList>
            <person name="Callol A."/>
            <person name="Pajuelo D."/>
            <person name="Ebbesson L."/>
            <person name="Teles M."/>
            <person name="MacKenzie S."/>
            <person name="Amaro C."/>
        </authorList>
    </citation>
    <scope>NUCLEOTIDE SEQUENCE</scope>
</reference>
<feature type="transmembrane region" description="Helical" evidence="1">
    <location>
        <begin position="14"/>
        <end position="31"/>
    </location>
</feature>
<dbReference type="AlphaFoldDB" id="A0A0E9VW92"/>